<name>A0ABT8RDS6_9BACT</name>
<keyword evidence="6 7" id="KW-0472">Membrane</keyword>
<evidence type="ECO:0000256" key="6">
    <source>
        <dbReference type="ARBA" id="ARBA00023136"/>
    </source>
</evidence>
<protein>
    <submittedName>
        <fullName evidence="8">DoxX family protein</fullName>
    </submittedName>
</protein>
<comment type="similarity">
    <text evidence="2">Belongs to the DoxX family.</text>
</comment>
<feature type="transmembrane region" description="Helical" evidence="7">
    <location>
        <begin position="82"/>
        <end position="100"/>
    </location>
</feature>
<dbReference type="EMBL" id="JAUKPO010000027">
    <property type="protein sequence ID" value="MDO1450257.1"/>
    <property type="molecule type" value="Genomic_DNA"/>
</dbReference>
<gene>
    <name evidence="8" type="ORF">Q0590_28510</name>
</gene>
<evidence type="ECO:0000313" key="8">
    <source>
        <dbReference type="EMBL" id="MDO1450257.1"/>
    </source>
</evidence>
<evidence type="ECO:0000256" key="7">
    <source>
        <dbReference type="SAM" id="Phobius"/>
    </source>
</evidence>
<evidence type="ECO:0000256" key="2">
    <source>
        <dbReference type="ARBA" id="ARBA00006679"/>
    </source>
</evidence>
<feature type="transmembrane region" description="Helical" evidence="7">
    <location>
        <begin position="55"/>
        <end position="75"/>
    </location>
</feature>
<dbReference type="InterPro" id="IPR032808">
    <property type="entry name" value="DoxX"/>
</dbReference>
<sequence>MKKVLFQTDQNWASFFIRLGLGIVLFPHGAQKLLGWFGGYGFKATMNYLTRDVGLLWLIALLVILIESIGSLLILAGFTTRVTALLIGIQFIGIILTNHIDNGFFMNWEGTQAGEGFEYHLLVIAMSLVLLMQGGGRYSLDRRIGTKDAVGETTHKVDSPRQAVKYS</sequence>
<dbReference type="InterPro" id="IPR051907">
    <property type="entry name" value="DoxX-like_oxidoreductase"/>
</dbReference>
<feature type="transmembrane region" description="Helical" evidence="7">
    <location>
        <begin position="120"/>
        <end position="140"/>
    </location>
</feature>
<evidence type="ECO:0000256" key="4">
    <source>
        <dbReference type="ARBA" id="ARBA00022692"/>
    </source>
</evidence>
<dbReference type="Pfam" id="PF07681">
    <property type="entry name" value="DoxX"/>
    <property type="match status" value="1"/>
</dbReference>
<dbReference type="PANTHER" id="PTHR33452">
    <property type="entry name" value="OXIDOREDUCTASE CATD-RELATED"/>
    <property type="match status" value="1"/>
</dbReference>
<proteinExistence type="inferred from homology"/>
<keyword evidence="4 7" id="KW-0812">Transmembrane</keyword>
<keyword evidence="3" id="KW-1003">Cell membrane</keyword>
<evidence type="ECO:0000256" key="5">
    <source>
        <dbReference type="ARBA" id="ARBA00022989"/>
    </source>
</evidence>
<feature type="transmembrane region" description="Helical" evidence="7">
    <location>
        <begin position="12"/>
        <end position="30"/>
    </location>
</feature>
<keyword evidence="9" id="KW-1185">Reference proteome</keyword>
<accession>A0ABT8RDS6</accession>
<evidence type="ECO:0000256" key="3">
    <source>
        <dbReference type="ARBA" id="ARBA00022475"/>
    </source>
</evidence>
<dbReference type="PANTHER" id="PTHR33452:SF1">
    <property type="entry name" value="INNER MEMBRANE PROTEIN YPHA-RELATED"/>
    <property type="match status" value="1"/>
</dbReference>
<dbReference type="RefSeq" id="WP_302041059.1">
    <property type="nucleotide sequence ID" value="NZ_JAUKPO010000027.1"/>
</dbReference>
<evidence type="ECO:0000313" key="9">
    <source>
        <dbReference type="Proteomes" id="UP001168528"/>
    </source>
</evidence>
<comment type="caution">
    <text evidence="8">The sequence shown here is derived from an EMBL/GenBank/DDBJ whole genome shotgun (WGS) entry which is preliminary data.</text>
</comment>
<keyword evidence="5 7" id="KW-1133">Transmembrane helix</keyword>
<reference evidence="8" key="1">
    <citation type="submission" date="2023-07" db="EMBL/GenBank/DDBJ databases">
        <title>The genome sequence of Rhodocytophaga aerolata KACC 12507.</title>
        <authorList>
            <person name="Zhang X."/>
        </authorList>
    </citation>
    <scope>NUCLEOTIDE SEQUENCE</scope>
    <source>
        <strain evidence="8">KACC 12507</strain>
    </source>
</reference>
<comment type="subcellular location">
    <subcellularLocation>
        <location evidence="1">Cell membrane</location>
        <topology evidence="1">Multi-pass membrane protein</topology>
    </subcellularLocation>
</comment>
<evidence type="ECO:0000256" key="1">
    <source>
        <dbReference type="ARBA" id="ARBA00004651"/>
    </source>
</evidence>
<dbReference type="Proteomes" id="UP001168528">
    <property type="component" value="Unassembled WGS sequence"/>
</dbReference>
<organism evidence="8 9">
    <name type="scientific">Rhodocytophaga aerolata</name>
    <dbReference type="NCBI Taxonomy" id="455078"/>
    <lineage>
        <taxon>Bacteria</taxon>
        <taxon>Pseudomonadati</taxon>
        <taxon>Bacteroidota</taxon>
        <taxon>Cytophagia</taxon>
        <taxon>Cytophagales</taxon>
        <taxon>Rhodocytophagaceae</taxon>
        <taxon>Rhodocytophaga</taxon>
    </lineage>
</organism>